<name>A0ACB8CWV7_DERSI</name>
<keyword evidence="2" id="KW-1185">Reference proteome</keyword>
<organism evidence="1 2">
    <name type="scientific">Dermacentor silvarum</name>
    <name type="common">Tick</name>
    <dbReference type="NCBI Taxonomy" id="543639"/>
    <lineage>
        <taxon>Eukaryota</taxon>
        <taxon>Metazoa</taxon>
        <taxon>Ecdysozoa</taxon>
        <taxon>Arthropoda</taxon>
        <taxon>Chelicerata</taxon>
        <taxon>Arachnida</taxon>
        <taxon>Acari</taxon>
        <taxon>Parasitiformes</taxon>
        <taxon>Ixodida</taxon>
        <taxon>Ixodoidea</taxon>
        <taxon>Ixodidae</taxon>
        <taxon>Rhipicephalinae</taxon>
        <taxon>Dermacentor</taxon>
    </lineage>
</organism>
<evidence type="ECO:0000313" key="1">
    <source>
        <dbReference type="EMBL" id="KAH7953750.1"/>
    </source>
</evidence>
<comment type="caution">
    <text evidence="1">The sequence shown here is derived from an EMBL/GenBank/DDBJ whole genome shotgun (WGS) entry which is preliminary data.</text>
</comment>
<evidence type="ECO:0000313" key="2">
    <source>
        <dbReference type="Proteomes" id="UP000821865"/>
    </source>
</evidence>
<proteinExistence type="predicted"/>
<dbReference type="EMBL" id="CM023473">
    <property type="protein sequence ID" value="KAH7953750.1"/>
    <property type="molecule type" value="Genomic_DNA"/>
</dbReference>
<sequence>MPTGTMTEFGNGWFQADSDDQAEETLTQRLGLTPRSRSPSFSAAAMAASAWRGYDPETMTWSEIVAEAPSSLEPSTPKEEIVDEGLFSLVALRKRQQRPNASVVNGLSISAGVSVPPNTARSNPQLSQAAGSKKWRPTAMPRLRKEDFTIVIKPRVTISLKTALQNGELGALLSAYVNPSSADILSVWPIWDQNIVIATTQDVNAANALAREFTLNASKGPIPVVGHAKVNGEVCRGIITVHEQETSTTLKSKVQWRGGEIAFIRKLGKSTIALLTFVGHRVPRYVHYNSVVTVVREYKRTIPACFRCGTIGHRPDLCPNPQDNRCGHCGETVAVLEDGNMAPHECTPSCIVCGGGHLTGSQDCKAKFRRLQQPGNPTGQRTQPRTAVPSGPVTTSKAPTPSNKTTKGTTGPAPPAGTLSGRAPKSPRSTTPKASRDPDVPTFQDGDFPALQGPPSGAPKNTSQPKVGSRDGPPPPPRTPLPSPPPKLPPHPPLNSDVADLRRELETLRAQNAQLNAKIHALETARSSPPPAQVAPEPMQVVPADPTPSSSDLRFTALENALAELTTQISNFGQIQDSLLKAVTATVTAAVTTNIKTWLESNPRLLRRTGRLKDASRPSNFTRSIDLAELSEEPESLPLQVTEPGPALQGNLSSNQHGCAPSQPTP</sequence>
<gene>
    <name evidence="1" type="ORF">HPB49_011845</name>
</gene>
<accession>A0ACB8CWV7</accession>
<protein>
    <submittedName>
        <fullName evidence="1">Uncharacterized protein</fullName>
    </submittedName>
</protein>
<reference evidence="1" key="1">
    <citation type="submission" date="2020-05" db="EMBL/GenBank/DDBJ databases">
        <title>Large-scale comparative analyses of tick genomes elucidate their genetic diversity and vector capacities.</title>
        <authorList>
            <person name="Jia N."/>
            <person name="Wang J."/>
            <person name="Shi W."/>
            <person name="Du L."/>
            <person name="Sun Y."/>
            <person name="Zhan W."/>
            <person name="Jiang J."/>
            <person name="Wang Q."/>
            <person name="Zhang B."/>
            <person name="Ji P."/>
            <person name="Sakyi L.B."/>
            <person name="Cui X."/>
            <person name="Yuan T."/>
            <person name="Jiang B."/>
            <person name="Yang W."/>
            <person name="Lam T.T.-Y."/>
            <person name="Chang Q."/>
            <person name="Ding S."/>
            <person name="Wang X."/>
            <person name="Zhu J."/>
            <person name="Ruan X."/>
            <person name="Zhao L."/>
            <person name="Wei J."/>
            <person name="Que T."/>
            <person name="Du C."/>
            <person name="Cheng J."/>
            <person name="Dai P."/>
            <person name="Han X."/>
            <person name="Huang E."/>
            <person name="Gao Y."/>
            <person name="Liu J."/>
            <person name="Shao H."/>
            <person name="Ye R."/>
            <person name="Li L."/>
            <person name="Wei W."/>
            <person name="Wang X."/>
            <person name="Wang C."/>
            <person name="Yang T."/>
            <person name="Huo Q."/>
            <person name="Li W."/>
            <person name="Guo W."/>
            <person name="Chen H."/>
            <person name="Zhou L."/>
            <person name="Ni X."/>
            <person name="Tian J."/>
            <person name="Zhou Y."/>
            <person name="Sheng Y."/>
            <person name="Liu T."/>
            <person name="Pan Y."/>
            <person name="Xia L."/>
            <person name="Li J."/>
            <person name="Zhao F."/>
            <person name="Cao W."/>
        </authorList>
    </citation>
    <scope>NUCLEOTIDE SEQUENCE</scope>
    <source>
        <strain evidence="1">Dsil-2018</strain>
    </source>
</reference>
<dbReference type="Proteomes" id="UP000821865">
    <property type="component" value="Chromosome 4"/>
</dbReference>